<dbReference type="InterPro" id="IPR027417">
    <property type="entry name" value="P-loop_NTPase"/>
</dbReference>
<sequence>MAQPIDLRFAPKFKPLFRPARYKVFYGGRGGGKSWEIARALVLIASSRKVRILCAREIQNTIKDSVHKLLKDQIEALGLTPWFTITDTSIRSSVGSEFIFKGLRYDVQGVKSTEGVDICWVEEAQTVSTDSWDVLIPTIRKEASEIWISFNPHEESDPTYQRFVLNPPDDAVVVEVNYCDNPWFPDVLRKEMEYCKRVDYEAYEHIWLGKPKKITAAVIFSGKYEVRAFNDELWLQADRLFFGADFGFAQDPSTLLRSFIVDKTLYIEHEAYGVGVEIDEMPELYDSVPGARDWPIKADNSRPETISYLRRQGFNIDAADKWPGSVEDGIAHLRGFEKIVIHERCKHTADEARLYSYKVDRITKDVLPVIVDKHNHCWDGIRYSLDGYIQARGGLGVWSRLAG</sequence>
<feature type="domain" description="Phage terminase large subunit N-terminal" evidence="1">
    <location>
        <begin position="21"/>
        <end position="210"/>
    </location>
</feature>
<organism evidence="3 4">
    <name type="scientific">Chitiniphilus eburneus</name>
    <dbReference type="NCBI Taxonomy" id="2571148"/>
    <lineage>
        <taxon>Bacteria</taxon>
        <taxon>Pseudomonadati</taxon>
        <taxon>Pseudomonadota</taxon>
        <taxon>Betaproteobacteria</taxon>
        <taxon>Neisseriales</taxon>
        <taxon>Chitinibacteraceae</taxon>
        <taxon>Chitiniphilus</taxon>
    </lineage>
</organism>
<dbReference type="InterPro" id="IPR035413">
    <property type="entry name" value="Terminase_L_C"/>
</dbReference>
<dbReference type="PANTHER" id="PTHR39184:SF1">
    <property type="entry name" value="PBSX PHAGE TERMINASE LARGE SUBUNIT"/>
    <property type="match status" value="1"/>
</dbReference>
<reference evidence="3 4" key="1">
    <citation type="submission" date="2019-04" db="EMBL/GenBank/DDBJ databases">
        <title>Chitiniphilus eburnea sp. nov., a novel chitinolytic bacterium isolated from aquaculture sludge.</title>
        <authorList>
            <person name="Sheng M."/>
        </authorList>
    </citation>
    <scope>NUCLEOTIDE SEQUENCE [LARGE SCALE GENOMIC DNA]</scope>
    <source>
        <strain evidence="3 4">HX-2-15</strain>
    </source>
</reference>
<protein>
    <submittedName>
        <fullName evidence="3">PBSX family phage terminase large subunit</fullName>
    </submittedName>
</protein>
<evidence type="ECO:0000259" key="2">
    <source>
        <dbReference type="Pfam" id="PF17288"/>
    </source>
</evidence>
<dbReference type="Gene3D" id="3.40.50.300">
    <property type="entry name" value="P-loop containing nucleotide triphosphate hydrolases"/>
    <property type="match status" value="1"/>
</dbReference>
<comment type="caution">
    <text evidence="3">The sequence shown here is derived from an EMBL/GenBank/DDBJ whole genome shotgun (WGS) entry which is preliminary data.</text>
</comment>
<dbReference type="Proteomes" id="UP000310016">
    <property type="component" value="Unassembled WGS sequence"/>
</dbReference>
<dbReference type="OrthoDB" id="5684611at2"/>
<gene>
    <name evidence="3" type="ORF">FAZ21_06660</name>
</gene>
<dbReference type="PANTHER" id="PTHR39184">
    <property type="match status" value="1"/>
</dbReference>
<dbReference type="AlphaFoldDB" id="A0A4U0Q3C3"/>
<dbReference type="RefSeq" id="WP_136772504.1">
    <property type="nucleotide sequence ID" value="NZ_SUMF01000004.1"/>
</dbReference>
<name>A0A4U0Q3C3_9NEIS</name>
<dbReference type="Pfam" id="PF17288">
    <property type="entry name" value="Terminase_3C"/>
    <property type="match status" value="1"/>
</dbReference>
<dbReference type="EMBL" id="SUMF01000004">
    <property type="protein sequence ID" value="TJZ75591.1"/>
    <property type="molecule type" value="Genomic_DNA"/>
</dbReference>
<dbReference type="InterPro" id="IPR035412">
    <property type="entry name" value="Terminase_L_N"/>
</dbReference>
<evidence type="ECO:0000313" key="3">
    <source>
        <dbReference type="EMBL" id="TJZ75591.1"/>
    </source>
</evidence>
<dbReference type="Pfam" id="PF04466">
    <property type="entry name" value="Terminase_3"/>
    <property type="match status" value="1"/>
</dbReference>
<evidence type="ECO:0000259" key="1">
    <source>
        <dbReference type="Pfam" id="PF04466"/>
    </source>
</evidence>
<keyword evidence="4" id="KW-1185">Reference proteome</keyword>
<dbReference type="NCBIfam" id="TIGR01547">
    <property type="entry name" value="phage_term_2"/>
    <property type="match status" value="1"/>
</dbReference>
<dbReference type="Gene3D" id="3.30.420.280">
    <property type="match status" value="1"/>
</dbReference>
<dbReference type="InterPro" id="IPR006437">
    <property type="entry name" value="Phage_terminase_lsu"/>
</dbReference>
<proteinExistence type="predicted"/>
<accession>A0A4U0Q3C3</accession>
<feature type="domain" description="Phage terminase large subunit C-terminal" evidence="2">
    <location>
        <begin position="245"/>
        <end position="386"/>
    </location>
</feature>
<dbReference type="InterPro" id="IPR052380">
    <property type="entry name" value="Viral_DNA_packaging_terminase"/>
</dbReference>
<evidence type="ECO:0000313" key="4">
    <source>
        <dbReference type="Proteomes" id="UP000310016"/>
    </source>
</evidence>